<dbReference type="AlphaFoldDB" id="A0A975SXR2"/>
<accession>A0A975SXR2</accession>
<evidence type="ECO:0000313" key="3">
    <source>
        <dbReference type="Proteomes" id="UP000683575"/>
    </source>
</evidence>
<dbReference type="Pfam" id="PF12706">
    <property type="entry name" value="Lactamase_B_2"/>
    <property type="match status" value="1"/>
</dbReference>
<organism evidence="2 3">
    <name type="scientific">Nocardioides panacis</name>
    <dbReference type="NCBI Taxonomy" id="2849501"/>
    <lineage>
        <taxon>Bacteria</taxon>
        <taxon>Bacillati</taxon>
        <taxon>Actinomycetota</taxon>
        <taxon>Actinomycetes</taxon>
        <taxon>Propionibacteriales</taxon>
        <taxon>Nocardioidaceae</taxon>
        <taxon>Nocardioides</taxon>
    </lineage>
</organism>
<dbReference type="PANTHER" id="PTHR43546:SF3">
    <property type="entry name" value="UPF0173 METAL-DEPENDENT HYDROLASE MJ1163"/>
    <property type="match status" value="1"/>
</dbReference>
<keyword evidence="3" id="KW-1185">Reference proteome</keyword>
<gene>
    <name evidence="2" type="ORF">KRR39_20465</name>
</gene>
<dbReference type="InterPro" id="IPR050114">
    <property type="entry name" value="UPF0173_UPF0282_UlaG_hydrolase"/>
</dbReference>
<dbReference type="Proteomes" id="UP000683575">
    <property type="component" value="Chromosome"/>
</dbReference>
<sequence length="298" mass="31629">MTTTLDWYGCATFGLRTAGMHILLDAYVDRAATAAGPGLRAEDITDCDWIVIGHAHFDHLYGAERIAPATGARIVAGYESVRLLEALGVPLEQMVPVAGGETVDLGNGCRVTAYPSQHSCVWSHGQMPQAGEVCLGDLGVTWQEQQTRMQALTRHLATALDPVAGEHLQAALAGHSDRGDGGALLFLFELPDGSLLFQDTSGHWSGVLAHLRPDVAILAAAGRGNVDGEPVQGTLADFVARQAELLGAPRILLSHHDDWLPGFSVDTDLVPVRAALARRCPEVELLEPGYCAGTVLFG</sequence>
<dbReference type="PANTHER" id="PTHR43546">
    <property type="entry name" value="UPF0173 METAL-DEPENDENT HYDROLASE MJ1163-RELATED"/>
    <property type="match status" value="1"/>
</dbReference>
<dbReference type="SMART" id="SM00849">
    <property type="entry name" value="Lactamase_B"/>
    <property type="match status" value="1"/>
</dbReference>
<dbReference type="EMBL" id="CP077062">
    <property type="protein sequence ID" value="QWZ07737.1"/>
    <property type="molecule type" value="Genomic_DNA"/>
</dbReference>
<feature type="domain" description="Metallo-beta-lactamase" evidence="1">
    <location>
        <begin position="9"/>
        <end position="167"/>
    </location>
</feature>
<dbReference type="InterPro" id="IPR001279">
    <property type="entry name" value="Metallo-B-lactamas"/>
</dbReference>
<dbReference type="RefSeq" id="WP_216939247.1">
    <property type="nucleotide sequence ID" value="NZ_CP077062.1"/>
</dbReference>
<evidence type="ECO:0000259" key="1">
    <source>
        <dbReference type="SMART" id="SM00849"/>
    </source>
</evidence>
<protein>
    <submittedName>
        <fullName evidence="2">MBL fold metallo-hydrolase</fullName>
    </submittedName>
</protein>
<dbReference type="KEGG" id="nps:KRR39_20465"/>
<reference evidence="2" key="1">
    <citation type="submission" date="2021-06" db="EMBL/GenBank/DDBJ databases">
        <title>Complete genome sequence of Nocardioides sp. G188.</title>
        <authorList>
            <person name="Im W.-T."/>
        </authorList>
    </citation>
    <scope>NUCLEOTIDE SEQUENCE</scope>
    <source>
        <strain evidence="2">G188</strain>
    </source>
</reference>
<proteinExistence type="predicted"/>
<evidence type="ECO:0000313" key="2">
    <source>
        <dbReference type="EMBL" id="QWZ07737.1"/>
    </source>
</evidence>
<name>A0A975SXR2_9ACTN</name>